<keyword evidence="4" id="KW-0443">Lipid metabolism</keyword>
<keyword evidence="2 6" id="KW-0378">Hydrolase</keyword>
<dbReference type="InParanoid" id="A0A177BVP6"/>
<evidence type="ECO:0000256" key="1">
    <source>
        <dbReference type="ARBA" id="ARBA00013201"/>
    </source>
</evidence>
<dbReference type="Pfam" id="PF03403">
    <property type="entry name" value="PAF-AH_p_II"/>
    <property type="match status" value="1"/>
</dbReference>
<dbReference type="PANTHER" id="PTHR10272:SF14">
    <property type="entry name" value="PAF ACETYLHYDROLASE FAMILY PROTEIN"/>
    <property type="match status" value="1"/>
</dbReference>
<keyword evidence="7" id="KW-1185">Reference proteome</keyword>
<gene>
    <name evidence="6" type="ORF">CC84DRAFT_1210708</name>
</gene>
<dbReference type="EMBL" id="KV441565">
    <property type="protein sequence ID" value="OAF98617.1"/>
    <property type="molecule type" value="Genomic_DNA"/>
</dbReference>
<dbReference type="PANTHER" id="PTHR10272">
    <property type="entry name" value="PLATELET-ACTIVATING FACTOR ACETYLHYDROLASE"/>
    <property type="match status" value="1"/>
</dbReference>
<dbReference type="InterPro" id="IPR029058">
    <property type="entry name" value="AB_hydrolase_fold"/>
</dbReference>
<dbReference type="RefSeq" id="XP_018028983.1">
    <property type="nucleotide sequence ID" value="XM_018182308.1"/>
</dbReference>
<proteinExistence type="predicted"/>
<protein>
    <recommendedName>
        <fullName evidence="1">1-alkyl-2-acetylglycerophosphocholine esterase</fullName>
        <ecNumber evidence="1">3.1.1.47</ecNumber>
    </recommendedName>
</protein>
<organism evidence="6 7">
    <name type="scientific">Paraphaeosphaeria sporulosa</name>
    <dbReference type="NCBI Taxonomy" id="1460663"/>
    <lineage>
        <taxon>Eukaryota</taxon>
        <taxon>Fungi</taxon>
        <taxon>Dikarya</taxon>
        <taxon>Ascomycota</taxon>
        <taxon>Pezizomycotina</taxon>
        <taxon>Dothideomycetes</taxon>
        <taxon>Pleosporomycetidae</taxon>
        <taxon>Pleosporales</taxon>
        <taxon>Massarineae</taxon>
        <taxon>Didymosphaeriaceae</taxon>
        <taxon>Paraphaeosphaeria</taxon>
    </lineage>
</organism>
<evidence type="ECO:0000256" key="3">
    <source>
        <dbReference type="ARBA" id="ARBA00022963"/>
    </source>
</evidence>
<dbReference type="OrthoDB" id="2363873at2759"/>
<reference evidence="6 7" key="1">
    <citation type="submission" date="2016-05" db="EMBL/GenBank/DDBJ databases">
        <title>Comparative analysis of secretome profiles of manganese(II)-oxidizing ascomycete fungi.</title>
        <authorList>
            <consortium name="DOE Joint Genome Institute"/>
            <person name="Zeiner C.A."/>
            <person name="Purvine S.O."/>
            <person name="Zink E.M."/>
            <person name="Wu S."/>
            <person name="Pasa-Tolic L."/>
            <person name="Chaput D.L."/>
            <person name="Haridas S."/>
            <person name="Grigoriev I.V."/>
            <person name="Santelli C.M."/>
            <person name="Hansel C.M."/>
        </authorList>
    </citation>
    <scope>NUCLEOTIDE SEQUENCE [LARGE SCALE GENOMIC DNA]</scope>
    <source>
        <strain evidence="6 7">AP3s5-JAC2a</strain>
    </source>
</reference>
<evidence type="ECO:0000256" key="5">
    <source>
        <dbReference type="SAM" id="SignalP"/>
    </source>
</evidence>
<accession>A0A177BVP6</accession>
<dbReference type="AlphaFoldDB" id="A0A177BVP6"/>
<dbReference type="GO" id="GO:0016042">
    <property type="term" value="P:lipid catabolic process"/>
    <property type="evidence" value="ECO:0007669"/>
    <property type="project" value="UniProtKB-KW"/>
</dbReference>
<dbReference type="GO" id="GO:0003847">
    <property type="term" value="F:1-alkyl-2-acetylglycerophosphocholine esterase activity"/>
    <property type="evidence" value="ECO:0007669"/>
    <property type="project" value="UniProtKB-EC"/>
</dbReference>
<feature type="signal peptide" evidence="5">
    <location>
        <begin position="1"/>
        <end position="23"/>
    </location>
</feature>
<dbReference type="Gene3D" id="3.40.50.1820">
    <property type="entry name" value="alpha/beta hydrolase"/>
    <property type="match status" value="1"/>
</dbReference>
<feature type="chain" id="PRO_5008057377" description="1-alkyl-2-acetylglycerophosphocholine esterase" evidence="5">
    <location>
        <begin position="24"/>
        <end position="396"/>
    </location>
</feature>
<dbReference type="Proteomes" id="UP000077069">
    <property type="component" value="Unassembled WGS sequence"/>
</dbReference>
<evidence type="ECO:0000313" key="7">
    <source>
        <dbReference type="Proteomes" id="UP000077069"/>
    </source>
</evidence>
<evidence type="ECO:0000313" key="6">
    <source>
        <dbReference type="EMBL" id="OAF98617.1"/>
    </source>
</evidence>
<keyword evidence="3" id="KW-0442">Lipid degradation</keyword>
<dbReference type="GeneID" id="28765794"/>
<name>A0A177BVP6_9PLEO</name>
<evidence type="ECO:0000256" key="4">
    <source>
        <dbReference type="ARBA" id="ARBA00023098"/>
    </source>
</evidence>
<dbReference type="EC" id="3.1.1.47" evidence="1"/>
<dbReference type="SUPFAM" id="SSF53474">
    <property type="entry name" value="alpha/beta-Hydrolases"/>
    <property type="match status" value="1"/>
</dbReference>
<evidence type="ECO:0000256" key="2">
    <source>
        <dbReference type="ARBA" id="ARBA00022801"/>
    </source>
</evidence>
<sequence length="396" mass="43159">MHMLKHLLTYAILALGVLWPCEALIIPQPNGTYTVALLTSTLVDSGRTDPYDPEHRERNITISLFYPIDRNECEQTCTVPYMPPVTSAYYDSLVASFGVTGDKIFESFRMQVCCIPSPKAAYHATDFPLVLFSAGLGGSRLIYNAMAQDLASTGYAVVTLDSTYDSVVVEYPDGTYVNGLNISFWCIEDPPGFCKPSANVPSLLETNVKDAQFVLETLGKYTPGKFPIAGAARGFNVERVAYGGHSFGGATAIRASMEDVRVAGSFNLDGAQFGNITDSYAAVLLFGRGDPSPHSRNDDATWQETWDHLKGWRREFGLRGAEHTGFGDMSLLAKLGGWPATGKLQQLIGTSDGQRSFEVVLTYVRAFLGYVFEKKDSELLNGPSEAYPEVVVDGGV</sequence>
<keyword evidence="5" id="KW-0732">Signal</keyword>